<dbReference type="Pfam" id="PF26168">
    <property type="entry name" value="Glyco_transf_N"/>
    <property type="match status" value="1"/>
</dbReference>
<evidence type="ECO:0000313" key="9">
    <source>
        <dbReference type="Proteomes" id="UP000326939"/>
    </source>
</evidence>
<evidence type="ECO:0000313" key="8">
    <source>
        <dbReference type="EMBL" id="KAB5513778.1"/>
    </source>
</evidence>
<name>A0A5N5J3I0_9ROSI</name>
<dbReference type="GO" id="GO:0047213">
    <property type="term" value="F:anthocyanidin 3-O-glucosyltransferase activity"/>
    <property type="evidence" value="ECO:0007669"/>
    <property type="project" value="UniProtKB-EC"/>
</dbReference>
<dbReference type="PANTHER" id="PTHR48047">
    <property type="entry name" value="GLYCOSYLTRANSFERASE"/>
    <property type="match status" value="1"/>
</dbReference>
<comment type="similarity">
    <text evidence="2">Belongs to the UDP-glycosyltransferase family.</text>
</comment>
<organism evidence="8 9">
    <name type="scientific">Salix brachista</name>
    <dbReference type="NCBI Taxonomy" id="2182728"/>
    <lineage>
        <taxon>Eukaryota</taxon>
        <taxon>Viridiplantae</taxon>
        <taxon>Streptophyta</taxon>
        <taxon>Embryophyta</taxon>
        <taxon>Tracheophyta</taxon>
        <taxon>Spermatophyta</taxon>
        <taxon>Magnoliopsida</taxon>
        <taxon>eudicotyledons</taxon>
        <taxon>Gunneridae</taxon>
        <taxon>Pentapetalae</taxon>
        <taxon>rosids</taxon>
        <taxon>fabids</taxon>
        <taxon>Malpighiales</taxon>
        <taxon>Salicaceae</taxon>
        <taxon>Saliceae</taxon>
        <taxon>Salix</taxon>
    </lineage>
</organism>
<dbReference type="Proteomes" id="UP000326939">
    <property type="component" value="Chromosome 18"/>
</dbReference>
<dbReference type="InterPro" id="IPR058980">
    <property type="entry name" value="Glyco_transf_N"/>
</dbReference>
<accession>A0A5N5J3I0</accession>
<evidence type="ECO:0000256" key="1">
    <source>
        <dbReference type="ARBA" id="ARBA00004935"/>
    </source>
</evidence>
<feature type="domain" description="Glycosyltransferase N-terminal" evidence="7">
    <location>
        <begin position="9"/>
        <end position="250"/>
    </location>
</feature>
<sequence length="623" mass="69028">MPSALSSHVVIFPFMAQGHTLPLLDLSKALSQQQIKVTIITTPSNAKSMAKTISNHPNISLVEIPFPTVDGLPKDCENTSQLPSMEFHLPFLLATKQLRKPFEQVLQTMVESKTPPICVISDFFLGWTLASCQAFGVPRLVFHGMGILSMSISKSTWVHAQQLESMSMIDPLHLPGMKLPFTLTKSDLPGSINLPNHDEMFYQFIQEVGEADAKSWGVVVNSFEELEKSHIPAFESFYINGAKAWCLGPLCLYGKMGSNKSTNQNHSCTSTQWLAEQVTPDSVIYVSFGTQADVSDSQLDEVAFALEESGFPFLWAVRSKTWSLPAGLEEKVKVRGLIVREWVDQSQILSHHAIGGFLSHCGWNSVLESVSAGVPVLAWPMIAEQSLNAKFLVDGLGAGISVKRVQNPVAKILVSRQDICEGVEELMGGSRGRSARERVQALGRVARRAVQKGGSSHDTLNKLIDKLRHSDGLVRLQLMRVEIRRRKLITKGGLTENQKSGGQEAALVIRQNWLKKSDLMEVNKGINRAKGNHFSILREDNMEIIVAEKGYNESQGVDVNSGQEVTTQRPTRSNKEAVAEEGDMLFIAEASDQEMRRVMDCLNSFCEASRQKIKVNDQDNWLD</sequence>
<evidence type="ECO:0000256" key="2">
    <source>
        <dbReference type="ARBA" id="ARBA00009995"/>
    </source>
</evidence>
<keyword evidence="9" id="KW-1185">Reference proteome</keyword>
<comment type="pathway">
    <text evidence="1">Pigment biosynthesis; anthocyanin biosynthesis.</text>
</comment>
<dbReference type="PROSITE" id="PS00375">
    <property type="entry name" value="UDPGT"/>
    <property type="match status" value="1"/>
</dbReference>
<dbReference type="SUPFAM" id="SSF53756">
    <property type="entry name" value="UDP-Glycosyltransferase/glycogen phosphorylase"/>
    <property type="match status" value="1"/>
</dbReference>
<evidence type="ECO:0000259" key="7">
    <source>
        <dbReference type="Pfam" id="PF26168"/>
    </source>
</evidence>
<dbReference type="CDD" id="cd03784">
    <property type="entry name" value="GT1_Gtf-like"/>
    <property type="match status" value="1"/>
</dbReference>
<dbReference type="EMBL" id="VDCV01000018">
    <property type="protein sequence ID" value="KAB5513778.1"/>
    <property type="molecule type" value="Genomic_DNA"/>
</dbReference>
<dbReference type="EC" id="2.4.1.115" evidence="3"/>
<dbReference type="UniPathway" id="UPA00009"/>
<gene>
    <name evidence="8" type="ORF">DKX38_027684</name>
</gene>
<keyword evidence="5" id="KW-0808">Transferase</keyword>
<dbReference type="InterPro" id="IPR002213">
    <property type="entry name" value="UDP_glucos_trans"/>
</dbReference>
<dbReference type="PANTHER" id="PTHR48047:SF185">
    <property type="entry name" value="GLYCOSYLTRANSFERASE"/>
    <property type="match status" value="1"/>
</dbReference>
<reference evidence="9" key="1">
    <citation type="journal article" date="2019" name="Gigascience">
        <title>De novo genome assembly of the endangered Acer yangbiense, a plant species with extremely small populations endemic to Yunnan Province, China.</title>
        <authorList>
            <person name="Yang J."/>
            <person name="Wariss H.M."/>
            <person name="Tao L."/>
            <person name="Zhang R."/>
            <person name="Yun Q."/>
            <person name="Hollingsworth P."/>
            <person name="Dao Z."/>
            <person name="Luo G."/>
            <person name="Guo H."/>
            <person name="Ma Y."/>
            <person name="Sun W."/>
        </authorList>
    </citation>
    <scope>NUCLEOTIDE SEQUENCE [LARGE SCALE GENOMIC DNA]</scope>
    <source>
        <strain evidence="9">cv. br00</strain>
    </source>
</reference>
<evidence type="ECO:0000256" key="3">
    <source>
        <dbReference type="ARBA" id="ARBA00012585"/>
    </source>
</evidence>
<dbReference type="InterPro" id="IPR035595">
    <property type="entry name" value="UDP_glycos_trans_CS"/>
</dbReference>
<dbReference type="FunFam" id="3.40.50.2000:FF:000435">
    <property type="entry name" value="Glycosyltransferase"/>
    <property type="match status" value="1"/>
</dbReference>
<keyword evidence="4" id="KW-0328">Glycosyltransferase</keyword>
<comment type="catalytic activity">
    <reaction evidence="6">
        <text>an anthocyanidin + UDP-alpha-D-glucose + H(+) = an anthocyanidin 3-O-beta-D-glucoside + UDP</text>
        <dbReference type="Rhea" id="RHEA:20093"/>
        <dbReference type="ChEBI" id="CHEBI:15378"/>
        <dbReference type="ChEBI" id="CHEBI:16307"/>
        <dbReference type="ChEBI" id="CHEBI:58223"/>
        <dbReference type="ChEBI" id="CHEBI:58885"/>
        <dbReference type="ChEBI" id="CHEBI:143576"/>
        <dbReference type="EC" id="2.4.1.115"/>
    </reaction>
</comment>
<dbReference type="AlphaFoldDB" id="A0A5N5J3I0"/>
<evidence type="ECO:0000256" key="4">
    <source>
        <dbReference type="ARBA" id="ARBA00022676"/>
    </source>
</evidence>
<proteinExistence type="inferred from homology"/>
<evidence type="ECO:0000256" key="6">
    <source>
        <dbReference type="ARBA" id="ARBA00047606"/>
    </source>
</evidence>
<dbReference type="FunFam" id="3.40.50.2000:FF:000107">
    <property type="entry name" value="Glycosyltransferase"/>
    <property type="match status" value="1"/>
</dbReference>
<protein>
    <recommendedName>
        <fullName evidence="3">anthocyanidin 3-O-glucosyltransferase</fullName>
        <ecNumber evidence="3">2.4.1.115</ecNumber>
    </recommendedName>
</protein>
<dbReference type="Pfam" id="PF00201">
    <property type="entry name" value="UDPGT"/>
    <property type="match status" value="1"/>
</dbReference>
<dbReference type="GO" id="GO:0009718">
    <property type="term" value="P:anthocyanin-containing compound biosynthetic process"/>
    <property type="evidence" value="ECO:0007669"/>
    <property type="project" value="UniProtKB-UniPathway"/>
</dbReference>
<evidence type="ECO:0000256" key="5">
    <source>
        <dbReference type="ARBA" id="ARBA00022679"/>
    </source>
</evidence>
<comment type="caution">
    <text evidence="8">The sequence shown here is derived from an EMBL/GenBank/DDBJ whole genome shotgun (WGS) entry which is preliminary data.</text>
</comment>
<dbReference type="Gene3D" id="3.40.50.2000">
    <property type="entry name" value="Glycogen Phosphorylase B"/>
    <property type="match status" value="2"/>
</dbReference>